<evidence type="ECO:0000256" key="7">
    <source>
        <dbReference type="ARBA" id="ARBA00022840"/>
    </source>
</evidence>
<gene>
    <name evidence="14" type="ORF">KC19_5G136800</name>
</gene>
<dbReference type="GO" id="GO:0005856">
    <property type="term" value="C:cytoskeleton"/>
    <property type="evidence" value="ECO:0007669"/>
    <property type="project" value="TreeGrafter"/>
</dbReference>
<comment type="caution">
    <text evidence="14">The sequence shown here is derived from an EMBL/GenBank/DDBJ whole genome shotgun (WGS) entry which is preliminary data.</text>
</comment>
<dbReference type="GO" id="GO:0005737">
    <property type="term" value="C:cytoplasm"/>
    <property type="evidence" value="ECO:0007669"/>
    <property type="project" value="TreeGrafter"/>
</dbReference>
<dbReference type="EMBL" id="CM026425">
    <property type="protein sequence ID" value="KAG0577181.1"/>
    <property type="molecule type" value="Genomic_DNA"/>
</dbReference>
<dbReference type="SUPFAM" id="SSF56112">
    <property type="entry name" value="Protein kinase-like (PK-like)"/>
    <property type="match status" value="1"/>
</dbReference>
<dbReference type="PANTHER" id="PTHR24058:SF22">
    <property type="entry name" value="DUAL SPECIFICITY TYROSINE-PHOSPHORYLATION-REGULATED KINASE 4"/>
    <property type="match status" value="1"/>
</dbReference>
<sequence length="544" mass="61232">MPQMLYFRPKKGSNLVRPVKAQRAVGAKVGHKDNTDRNTVRRRPVSQRGTDEGLVEGKILDTATNEQPIGLSALVQQSGKALKPPKLTIGSCQPAVALGFGGNPIDSVQTSRTSHTVERHTAAEASPRLAITERGTSRKSSLTSVTQSRDHKSVAAVPAEASLGVSATSEMVLRNCGQHLNEFEQREIIPYSQIYFLGLESQKIQPSATPGNCNFGYDDERGDYNVVDHDQLAYRYEVLGILGKGSFGQVLKCSDHKHKVLRAVKMIRNKRRFHQQALVEVKILEHLRDKAREETSSTNIVTIYESFYFRSHLCITFALHDISLYELIKRNNFQGISLIVIKSFASQLLQTLRYLRKLHVIHCDLKPENILLQHPAMSKIKVIDFGSSCFNHEKVYTYIQSRFYRSPEVILGLPYDTMIDIWSFGCILAELFSGYPLFPGENEVEQLACMMEVLGIPSNTVLEHASRKKMFFDINNNPRIVPNSWGKKHWPGTKSMATAIGCNDPLFVNFLEGCLRWDKNARLAPEELMQHPWMVGVCPSTLPH</sequence>
<comment type="similarity">
    <text evidence="1">Belongs to the protein kinase superfamily. CMGC Ser/Thr protein kinase family. MNB/DYRK subfamily.</text>
</comment>
<dbReference type="CDD" id="cd14210">
    <property type="entry name" value="PKc_DYRK"/>
    <property type="match status" value="1"/>
</dbReference>
<keyword evidence="6" id="KW-0418">Kinase</keyword>
<dbReference type="InterPro" id="IPR017441">
    <property type="entry name" value="Protein_kinase_ATP_BS"/>
</dbReference>
<evidence type="ECO:0000256" key="10">
    <source>
        <dbReference type="ARBA" id="ARBA00051680"/>
    </source>
</evidence>
<dbReference type="GO" id="GO:0005524">
    <property type="term" value="F:ATP binding"/>
    <property type="evidence" value="ECO:0007669"/>
    <property type="project" value="UniProtKB-UniRule"/>
</dbReference>
<dbReference type="EC" id="2.7.12.1" evidence="2"/>
<organism evidence="14 15">
    <name type="scientific">Ceratodon purpureus</name>
    <name type="common">Fire moss</name>
    <name type="synonym">Dicranum purpureum</name>
    <dbReference type="NCBI Taxonomy" id="3225"/>
    <lineage>
        <taxon>Eukaryota</taxon>
        <taxon>Viridiplantae</taxon>
        <taxon>Streptophyta</taxon>
        <taxon>Embryophyta</taxon>
        <taxon>Bryophyta</taxon>
        <taxon>Bryophytina</taxon>
        <taxon>Bryopsida</taxon>
        <taxon>Dicranidae</taxon>
        <taxon>Pseudoditrichales</taxon>
        <taxon>Ditrichaceae</taxon>
        <taxon>Ceratodon</taxon>
    </lineage>
</organism>
<feature type="compositionally biased region" description="Basic and acidic residues" evidence="12">
    <location>
        <begin position="30"/>
        <end position="39"/>
    </location>
</feature>
<evidence type="ECO:0000256" key="3">
    <source>
        <dbReference type="ARBA" id="ARBA00022527"/>
    </source>
</evidence>
<dbReference type="InterPro" id="IPR050494">
    <property type="entry name" value="Ser_Thr_dual-spec_kinase"/>
</dbReference>
<keyword evidence="4" id="KW-0808">Transferase</keyword>
<dbReference type="SMART" id="SM00220">
    <property type="entry name" value="S_TKc"/>
    <property type="match status" value="1"/>
</dbReference>
<feature type="domain" description="Protein kinase" evidence="13">
    <location>
        <begin position="236"/>
        <end position="534"/>
    </location>
</feature>
<evidence type="ECO:0000313" key="14">
    <source>
        <dbReference type="EMBL" id="KAG0577181.1"/>
    </source>
</evidence>
<dbReference type="Gene3D" id="1.10.510.10">
    <property type="entry name" value="Transferase(Phosphotransferase) domain 1"/>
    <property type="match status" value="1"/>
</dbReference>
<evidence type="ECO:0000256" key="8">
    <source>
        <dbReference type="ARBA" id="ARBA00049003"/>
    </source>
</evidence>
<evidence type="ECO:0000256" key="9">
    <source>
        <dbReference type="ARBA" id="ARBA00049308"/>
    </source>
</evidence>
<evidence type="ECO:0000313" key="15">
    <source>
        <dbReference type="Proteomes" id="UP000822688"/>
    </source>
</evidence>
<dbReference type="Proteomes" id="UP000822688">
    <property type="component" value="Chromosome 5"/>
</dbReference>
<evidence type="ECO:0000256" key="6">
    <source>
        <dbReference type="ARBA" id="ARBA00022777"/>
    </source>
</evidence>
<dbReference type="GO" id="GO:0004674">
    <property type="term" value="F:protein serine/threonine kinase activity"/>
    <property type="evidence" value="ECO:0007669"/>
    <property type="project" value="UniProtKB-KW"/>
</dbReference>
<name>A0A8T0I307_CERPU</name>
<dbReference type="PROSITE" id="PS00108">
    <property type="entry name" value="PROTEIN_KINASE_ST"/>
    <property type="match status" value="1"/>
</dbReference>
<dbReference type="Gene3D" id="3.30.200.20">
    <property type="entry name" value="Phosphorylase Kinase, domain 1"/>
    <property type="match status" value="1"/>
</dbReference>
<feature type="binding site" evidence="11">
    <location>
        <position position="265"/>
    </location>
    <ligand>
        <name>ATP</name>
        <dbReference type="ChEBI" id="CHEBI:30616"/>
    </ligand>
</feature>
<dbReference type="InterPro" id="IPR042521">
    <property type="entry name" value="DYRK"/>
</dbReference>
<evidence type="ECO:0000256" key="11">
    <source>
        <dbReference type="PROSITE-ProRule" id="PRU10141"/>
    </source>
</evidence>
<evidence type="ECO:0000256" key="1">
    <source>
        <dbReference type="ARBA" id="ARBA00008867"/>
    </source>
</evidence>
<evidence type="ECO:0000259" key="13">
    <source>
        <dbReference type="PROSITE" id="PS50011"/>
    </source>
</evidence>
<keyword evidence="5 11" id="KW-0547">Nucleotide-binding</keyword>
<dbReference type="Gene3D" id="3.30.10.30">
    <property type="entry name" value="DYRK"/>
    <property type="match status" value="1"/>
</dbReference>
<evidence type="ECO:0000256" key="2">
    <source>
        <dbReference type="ARBA" id="ARBA00013203"/>
    </source>
</evidence>
<comment type="catalytic activity">
    <reaction evidence="9">
        <text>L-threonyl-[protein] + ATP = O-phospho-L-threonyl-[protein] + ADP + H(+)</text>
        <dbReference type="Rhea" id="RHEA:46608"/>
        <dbReference type="Rhea" id="RHEA-COMP:11060"/>
        <dbReference type="Rhea" id="RHEA-COMP:11605"/>
        <dbReference type="ChEBI" id="CHEBI:15378"/>
        <dbReference type="ChEBI" id="CHEBI:30013"/>
        <dbReference type="ChEBI" id="CHEBI:30616"/>
        <dbReference type="ChEBI" id="CHEBI:61977"/>
        <dbReference type="ChEBI" id="CHEBI:456216"/>
        <dbReference type="EC" id="2.7.12.1"/>
    </reaction>
</comment>
<dbReference type="InterPro" id="IPR011009">
    <property type="entry name" value="Kinase-like_dom_sf"/>
</dbReference>
<dbReference type="AlphaFoldDB" id="A0A8T0I307"/>
<dbReference type="GO" id="GO:0004712">
    <property type="term" value="F:protein serine/threonine/tyrosine kinase activity"/>
    <property type="evidence" value="ECO:0007669"/>
    <property type="project" value="UniProtKB-EC"/>
</dbReference>
<feature type="region of interest" description="Disordered" evidence="12">
    <location>
        <begin position="25"/>
        <end position="50"/>
    </location>
</feature>
<evidence type="ECO:0000256" key="4">
    <source>
        <dbReference type="ARBA" id="ARBA00022679"/>
    </source>
</evidence>
<keyword evidence="7 11" id="KW-0067">ATP-binding</keyword>
<reference evidence="14" key="1">
    <citation type="submission" date="2020-06" db="EMBL/GenBank/DDBJ databases">
        <title>WGS assembly of Ceratodon purpureus strain R40.</title>
        <authorList>
            <person name="Carey S.B."/>
            <person name="Jenkins J."/>
            <person name="Shu S."/>
            <person name="Lovell J.T."/>
            <person name="Sreedasyam A."/>
            <person name="Maumus F."/>
            <person name="Tiley G.P."/>
            <person name="Fernandez-Pozo N."/>
            <person name="Barry K."/>
            <person name="Chen C."/>
            <person name="Wang M."/>
            <person name="Lipzen A."/>
            <person name="Daum C."/>
            <person name="Saski C.A."/>
            <person name="Payton A.C."/>
            <person name="Mcbreen J.C."/>
            <person name="Conrad R.E."/>
            <person name="Kollar L.M."/>
            <person name="Olsson S."/>
            <person name="Huttunen S."/>
            <person name="Landis J.B."/>
            <person name="Wickett N.J."/>
            <person name="Johnson M.G."/>
            <person name="Rensing S.A."/>
            <person name="Grimwood J."/>
            <person name="Schmutz J."/>
            <person name="Mcdaniel S.F."/>
        </authorList>
    </citation>
    <scope>NUCLEOTIDE SEQUENCE</scope>
    <source>
        <strain evidence="14">R40</strain>
    </source>
</reference>
<dbReference type="PROSITE" id="PS00107">
    <property type="entry name" value="PROTEIN_KINASE_ATP"/>
    <property type="match status" value="1"/>
</dbReference>
<keyword evidence="15" id="KW-1185">Reference proteome</keyword>
<dbReference type="Pfam" id="PF00069">
    <property type="entry name" value="Pkinase"/>
    <property type="match status" value="1"/>
</dbReference>
<dbReference type="InterPro" id="IPR000719">
    <property type="entry name" value="Prot_kinase_dom"/>
</dbReference>
<protein>
    <recommendedName>
        <fullName evidence="2">dual-specificity kinase</fullName>
        <ecNumber evidence="2">2.7.12.1</ecNumber>
    </recommendedName>
</protein>
<dbReference type="PANTHER" id="PTHR24058">
    <property type="entry name" value="DUAL SPECIFICITY PROTEIN KINASE"/>
    <property type="match status" value="1"/>
</dbReference>
<comment type="catalytic activity">
    <reaction evidence="8">
        <text>L-seryl-[protein] + ATP = O-phospho-L-seryl-[protein] + ADP + H(+)</text>
        <dbReference type="Rhea" id="RHEA:17989"/>
        <dbReference type="Rhea" id="RHEA-COMP:9863"/>
        <dbReference type="Rhea" id="RHEA-COMP:11604"/>
        <dbReference type="ChEBI" id="CHEBI:15378"/>
        <dbReference type="ChEBI" id="CHEBI:29999"/>
        <dbReference type="ChEBI" id="CHEBI:30616"/>
        <dbReference type="ChEBI" id="CHEBI:83421"/>
        <dbReference type="ChEBI" id="CHEBI:456216"/>
        <dbReference type="EC" id="2.7.12.1"/>
    </reaction>
</comment>
<keyword evidence="3" id="KW-0723">Serine/threonine-protein kinase</keyword>
<proteinExistence type="inferred from homology"/>
<accession>A0A8T0I307</accession>
<comment type="catalytic activity">
    <reaction evidence="10">
        <text>L-tyrosyl-[protein] + ATP = O-phospho-L-tyrosyl-[protein] + ADP + H(+)</text>
        <dbReference type="Rhea" id="RHEA:10596"/>
        <dbReference type="Rhea" id="RHEA-COMP:10136"/>
        <dbReference type="Rhea" id="RHEA-COMP:20101"/>
        <dbReference type="ChEBI" id="CHEBI:15378"/>
        <dbReference type="ChEBI" id="CHEBI:30616"/>
        <dbReference type="ChEBI" id="CHEBI:46858"/>
        <dbReference type="ChEBI" id="CHEBI:61978"/>
        <dbReference type="ChEBI" id="CHEBI:456216"/>
        <dbReference type="EC" id="2.7.12.1"/>
    </reaction>
</comment>
<evidence type="ECO:0000256" key="5">
    <source>
        <dbReference type="ARBA" id="ARBA00022741"/>
    </source>
</evidence>
<evidence type="ECO:0000256" key="12">
    <source>
        <dbReference type="SAM" id="MobiDB-lite"/>
    </source>
</evidence>
<dbReference type="InterPro" id="IPR008271">
    <property type="entry name" value="Ser/Thr_kinase_AS"/>
</dbReference>
<dbReference type="PROSITE" id="PS50011">
    <property type="entry name" value="PROTEIN_KINASE_DOM"/>
    <property type="match status" value="1"/>
</dbReference>